<sequence>MSITKLQAVLLQSGFFSFGRKSRKSILLMMMKAPSMMLCLTDEIEILLHLSKAFKIQIILPRAASSSKVLLFRSDW</sequence>
<evidence type="ECO:0000313" key="2">
    <source>
        <dbReference type="Proteomes" id="UP000054653"/>
    </source>
</evidence>
<evidence type="ECO:0000313" key="1">
    <source>
        <dbReference type="EMBL" id="KRY49418.1"/>
    </source>
</evidence>
<reference evidence="1 2" key="1">
    <citation type="submission" date="2015-01" db="EMBL/GenBank/DDBJ databases">
        <title>Evolution of Trichinella species and genotypes.</title>
        <authorList>
            <person name="Korhonen P.K."/>
            <person name="Edoardo P."/>
            <person name="Giuseppe L.R."/>
            <person name="Gasser R.B."/>
        </authorList>
    </citation>
    <scope>NUCLEOTIDE SEQUENCE [LARGE SCALE GENOMIC DNA]</scope>
    <source>
        <strain evidence="1">ISS120</strain>
    </source>
</reference>
<accession>A0A0V1CJG9</accession>
<dbReference type="Proteomes" id="UP000054653">
    <property type="component" value="Unassembled WGS sequence"/>
</dbReference>
<name>A0A0V1CJG9_TRIBR</name>
<gene>
    <name evidence="1" type="ORF">T03_16886</name>
</gene>
<organism evidence="1 2">
    <name type="scientific">Trichinella britovi</name>
    <name type="common">Parasitic roundworm</name>
    <dbReference type="NCBI Taxonomy" id="45882"/>
    <lineage>
        <taxon>Eukaryota</taxon>
        <taxon>Metazoa</taxon>
        <taxon>Ecdysozoa</taxon>
        <taxon>Nematoda</taxon>
        <taxon>Enoplea</taxon>
        <taxon>Dorylaimia</taxon>
        <taxon>Trichinellida</taxon>
        <taxon>Trichinellidae</taxon>
        <taxon>Trichinella</taxon>
    </lineage>
</organism>
<protein>
    <submittedName>
        <fullName evidence="1">Uncharacterized protein</fullName>
    </submittedName>
</protein>
<dbReference type="AlphaFoldDB" id="A0A0V1CJG9"/>
<keyword evidence="2" id="KW-1185">Reference proteome</keyword>
<dbReference type="EMBL" id="JYDI01000176">
    <property type="protein sequence ID" value="KRY49418.1"/>
    <property type="molecule type" value="Genomic_DNA"/>
</dbReference>
<proteinExistence type="predicted"/>
<comment type="caution">
    <text evidence="1">The sequence shown here is derived from an EMBL/GenBank/DDBJ whole genome shotgun (WGS) entry which is preliminary data.</text>
</comment>